<evidence type="ECO:0000313" key="2">
    <source>
        <dbReference type="Proteomes" id="UP000276834"/>
    </source>
</evidence>
<name>A0A3L8SCB7_CHLGU</name>
<keyword evidence="2" id="KW-1185">Reference proteome</keyword>
<accession>A0A3L8SCB7</accession>
<comment type="caution">
    <text evidence="1">The sequence shown here is derived from an EMBL/GenBank/DDBJ whole genome shotgun (WGS) entry which is preliminary data.</text>
</comment>
<proteinExistence type="predicted"/>
<protein>
    <submittedName>
        <fullName evidence="1">Uncharacterized protein</fullName>
    </submittedName>
</protein>
<gene>
    <name evidence="1" type="ORF">DV515_00009441</name>
</gene>
<organism evidence="1 2">
    <name type="scientific">Chloebia gouldiae</name>
    <name type="common">Gouldian finch</name>
    <name type="synonym">Erythrura gouldiae</name>
    <dbReference type="NCBI Taxonomy" id="44316"/>
    <lineage>
        <taxon>Eukaryota</taxon>
        <taxon>Metazoa</taxon>
        <taxon>Chordata</taxon>
        <taxon>Craniata</taxon>
        <taxon>Vertebrata</taxon>
        <taxon>Euteleostomi</taxon>
        <taxon>Archelosauria</taxon>
        <taxon>Archosauria</taxon>
        <taxon>Dinosauria</taxon>
        <taxon>Saurischia</taxon>
        <taxon>Theropoda</taxon>
        <taxon>Coelurosauria</taxon>
        <taxon>Aves</taxon>
        <taxon>Neognathae</taxon>
        <taxon>Neoaves</taxon>
        <taxon>Telluraves</taxon>
        <taxon>Australaves</taxon>
        <taxon>Passeriformes</taxon>
        <taxon>Passeroidea</taxon>
        <taxon>Passeridae</taxon>
        <taxon>Chloebia</taxon>
    </lineage>
</organism>
<evidence type="ECO:0000313" key="1">
    <source>
        <dbReference type="EMBL" id="RLV99871.1"/>
    </source>
</evidence>
<dbReference type="AlphaFoldDB" id="A0A3L8SCB7"/>
<sequence>MFYRIENLYWKCQTVVLSGSIGKVPLPSAGPGLLILPKAQSDCSAAAPGCGVLRVSSSAFPPQLGCRPCSFSLSSPLALALSSARILALGAVPVTCRVYLLSLLQPRCTRASVGTVKQHEGKLL</sequence>
<dbReference type="EMBL" id="QUSF01000030">
    <property type="protein sequence ID" value="RLV99871.1"/>
    <property type="molecule type" value="Genomic_DNA"/>
</dbReference>
<dbReference type="Proteomes" id="UP000276834">
    <property type="component" value="Unassembled WGS sequence"/>
</dbReference>
<reference evidence="1 2" key="1">
    <citation type="journal article" date="2018" name="Proc. R. Soc. B">
        <title>A non-coding region near Follistatin controls head colour polymorphism in the Gouldian finch.</title>
        <authorList>
            <person name="Toomey M.B."/>
            <person name="Marques C.I."/>
            <person name="Andrade P."/>
            <person name="Araujo P.M."/>
            <person name="Sabatino S."/>
            <person name="Gazda M.A."/>
            <person name="Afonso S."/>
            <person name="Lopes R.J."/>
            <person name="Corbo J.C."/>
            <person name="Carneiro M."/>
        </authorList>
    </citation>
    <scope>NUCLEOTIDE SEQUENCE [LARGE SCALE GENOMIC DNA]</scope>
    <source>
        <strain evidence="1">Red01</strain>
        <tissue evidence="1">Muscle</tissue>
    </source>
</reference>